<dbReference type="EMBL" id="BK059105">
    <property type="protein sequence ID" value="DAE30700.1"/>
    <property type="molecule type" value="Genomic_DNA"/>
</dbReference>
<organism evidence="1">
    <name type="scientific">virus sp. ctML55</name>
    <dbReference type="NCBI Taxonomy" id="2827627"/>
    <lineage>
        <taxon>Viruses</taxon>
    </lineage>
</organism>
<proteinExistence type="predicted"/>
<reference evidence="1" key="1">
    <citation type="journal article" date="2021" name="Proc. Natl. Acad. Sci. U.S.A.">
        <title>A Catalog of Tens of Thousands of Viruses from Human Metagenomes Reveals Hidden Associations with Chronic Diseases.</title>
        <authorList>
            <person name="Tisza M.J."/>
            <person name="Buck C.B."/>
        </authorList>
    </citation>
    <scope>NUCLEOTIDE SEQUENCE</scope>
    <source>
        <strain evidence="1">CtML55</strain>
    </source>
</reference>
<name>A0A8S5RI97_9VIRU</name>
<sequence>MADNFMQISHDNRYYVINKDDSLKSLLTHEELLRLPLSVWKKLFERKDGVCYFKLMLPVLEAAIKAYDKSSNVDSFYYNDKEYWLDKATRVGLQNLANCSTGNMSLVLGSEIIELPVDKVKEFLA</sequence>
<evidence type="ECO:0000313" key="1">
    <source>
        <dbReference type="EMBL" id="DAE30700.1"/>
    </source>
</evidence>
<protein>
    <submittedName>
        <fullName evidence="1">Uncharacterized protein</fullName>
    </submittedName>
</protein>
<accession>A0A8S5RI97</accession>